<feature type="domain" description="Capsule synthesis protein CapA" evidence="3">
    <location>
        <begin position="48"/>
        <end position="296"/>
    </location>
</feature>
<evidence type="ECO:0000313" key="4">
    <source>
        <dbReference type="EMBL" id="SHF67202.1"/>
    </source>
</evidence>
<dbReference type="Gene3D" id="3.60.21.10">
    <property type="match status" value="1"/>
</dbReference>
<reference evidence="4 5" key="1">
    <citation type="submission" date="2016-11" db="EMBL/GenBank/DDBJ databases">
        <authorList>
            <person name="Jaros S."/>
            <person name="Januszkiewicz K."/>
            <person name="Wedrychowicz H."/>
        </authorList>
    </citation>
    <scope>NUCLEOTIDE SEQUENCE [LARGE SCALE GENOMIC DNA]</scope>
    <source>
        <strain evidence="4 5">DSM 26883</strain>
    </source>
</reference>
<dbReference type="Pfam" id="PF09587">
    <property type="entry name" value="PGA_cap"/>
    <property type="match status" value="1"/>
</dbReference>
<dbReference type="Proteomes" id="UP000184436">
    <property type="component" value="Unassembled WGS sequence"/>
</dbReference>
<evidence type="ECO:0000256" key="2">
    <source>
        <dbReference type="SAM" id="SignalP"/>
    </source>
</evidence>
<dbReference type="InterPro" id="IPR029052">
    <property type="entry name" value="Metallo-depent_PP-like"/>
</dbReference>
<keyword evidence="2" id="KW-0732">Signal</keyword>
<dbReference type="PANTHER" id="PTHR33393:SF12">
    <property type="entry name" value="CAPSULE BIOSYNTHESIS PROTEIN CAPA"/>
    <property type="match status" value="1"/>
</dbReference>
<dbReference type="STRING" id="871325.SAMN05444349_12935"/>
<dbReference type="EMBL" id="FQVD01000029">
    <property type="protein sequence ID" value="SHF67202.1"/>
    <property type="molecule type" value="Genomic_DNA"/>
</dbReference>
<evidence type="ECO:0000313" key="5">
    <source>
        <dbReference type="Proteomes" id="UP000184436"/>
    </source>
</evidence>
<proteinExistence type="inferred from homology"/>
<protein>
    <submittedName>
        <fullName evidence="4">Poly-gamma-glutamate synthesis protein (Capsule biosynthesis protein)</fullName>
    </submittedName>
</protein>
<gene>
    <name evidence="4" type="ORF">SAMN05444349_12935</name>
</gene>
<keyword evidence="5" id="KW-1185">Reference proteome</keyword>
<evidence type="ECO:0000259" key="3">
    <source>
        <dbReference type="SMART" id="SM00854"/>
    </source>
</evidence>
<dbReference type="AlphaFoldDB" id="A0A1M5DKC3"/>
<accession>A0A1M5DKC3</accession>
<dbReference type="PROSITE" id="PS51257">
    <property type="entry name" value="PROKAR_LIPOPROTEIN"/>
    <property type="match status" value="1"/>
</dbReference>
<dbReference type="RefSeq" id="WP_025075508.1">
    <property type="nucleotide sequence ID" value="NZ_FQVD01000029.1"/>
</dbReference>
<feature type="signal peptide" evidence="2">
    <location>
        <begin position="1"/>
        <end position="20"/>
    </location>
</feature>
<evidence type="ECO:0000256" key="1">
    <source>
        <dbReference type="ARBA" id="ARBA00005662"/>
    </source>
</evidence>
<dbReference type="CDD" id="cd07381">
    <property type="entry name" value="MPP_CapA"/>
    <property type="match status" value="1"/>
</dbReference>
<name>A0A1M5DKC3_9BACE</name>
<comment type="similarity">
    <text evidence="1">Belongs to the CapA family.</text>
</comment>
<feature type="chain" id="PRO_5009909576" evidence="2">
    <location>
        <begin position="21"/>
        <end position="388"/>
    </location>
</feature>
<dbReference type="SUPFAM" id="SSF56300">
    <property type="entry name" value="Metallo-dependent phosphatases"/>
    <property type="match status" value="1"/>
</dbReference>
<sequence>MKQIWFLMIILLSLSCTSQSQTKRESGDDIPLDSLSLSDSISPTDTVRLLFVGDLMQHQGQINAAYAAKGFKGYDYSSYFEYVKEEIGRADFAIANLEVTLGGKPYKGYPAFSAPDEYLTAIHEAGFNVLVTANNHSLDRRQKGLERTIRLIDSLNIPHAGTYINNKERAKKYPLILEKNGIRIALLNYTYGTNGISVTPPNIVNYIDTTIITKDIDTCKTLHPDVIIACMHWGEEYQSLPNKQQKFLTDWMLQKGVNHIIGSHPHVVQPIEVREDSLTNERNLVVYSLGNYISNMSARRTDGGLMVKMELVKDSTTRLNNCEYSLVWTARPTQSGKINHQLYPVNMPTDSIPINTRNSLKIFTNDARNLFTKHNRGIKEYFFYEKKE</sequence>
<dbReference type="SMART" id="SM00854">
    <property type="entry name" value="PGA_cap"/>
    <property type="match status" value="1"/>
</dbReference>
<dbReference type="InterPro" id="IPR019079">
    <property type="entry name" value="Capsule_synth_CapA"/>
</dbReference>
<dbReference type="InterPro" id="IPR052169">
    <property type="entry name" value="CW_Biosynth-Accessory"/>
</dbReference>
<organism evidence="4 5">
    <name type="scientific">Bacteroides faecichinchillae</name>
    <dbReference type="NCBI Taxonomy" id="871325"/>
    <lineage>
        <taxon>Bacteria</taxon>
        <taxon>Pseudomonadati</taxon>
        <taxon>Bacteroidota</taxon>
        <taxon>Bacteroidia</taxon>
        <taxon>Bacteroidales</taxon>
        <taxon>Bacteroidaceae</taxon>
        <taxon>Bacteroides</taxon>
    </lineage>
</organism>
<dbReference type="PANTHER" id="PTHR33393">
    <property type="entry name" value="POLYGLUTAMINE SYNTHESIS ACCESSORY PROTEIN RV0574C-RELATED"/>
    <property type="match status" value="1"/>
</dbReference>